<accession>A0A1Y3XUW5</accession>
<comment type="caution">
    <text evidence="4">The sequence shown here is derived from an EMBL/GenBank/DDBJ whole genome shotgun (WGS) entry which is preliminary data.</text>
</comment>
<dbReference type="Pfam" id="PF13240">
    <property type="entry name" value="Zn_Ribbon_1"/>
    <property type="match status" value="1"/>
</dbReference>
<evidence type="ECO:0000259" key="3">
    <source>
        <dbReference type="Pfam" id="PF13240"/>
    </source>
</evidence>
<keyword evidence="5" id="KW-1185">Reference proteome</keyword>
<reference evidence="5" key="1">
    <citation type="submission" date="2017-04" db="EMBL/GenBank/DDBJ databases">
        <title>Function of individual gut microbiota members based on whole genome sequencing of pure cultures obtained from chicken caecum.</title>
        <authorList>
            <person name="Medvecky M."/>
            <person name="Cejkova D."/>
            <person name="Polansky O."/>
            <person name="Karasova D."/>
            <person name="Kubasova T."/>
            <person name="Cizek A."/>
            <person name="Rychlik I."/>
        </authorList>
    </citation>
    <scope>NUCLEOTIDE SEQUENCE [LARGE SCALE GENOMIC DNA]</scope>
    <source>
        <strain evidence="5">An5</strain>
    </source>
</reference>
<evidence type="ECO:0000313" key="5">
    <source>
        <dbReference type="Proteomes" id="UP000195781"/>
    </source>
</evidence>
<gene>
    <name evidence="4" type="ORF">B5G02_02365</name>
</gene>
<evidence type="ECO:0000313" key="4">
    <source>
        <dbReference type="EMBL" id="OUN89343.1"/>
    </source>
</evidence>
<dbReference type="EMBL" id="NFIE01000004">
    <property type="protein sequence ID" value="OUN89343.1"/>
    <property type="molecule type" value="Genomic_DNA"/>
</dbReference>
<dbReference type="AlphaFoldDB" id="A0A1Y3XUW5"/>
<dbReference type="InterPro" id="IPR026870">
    <property type="entry name" value="Zinc_ribbon_dom"/>
</dbReference>
<keyword evidence="2" id="KW-1133">Transmembrane helix</keyword>
<sequence>MVFCPYCGAKNPEGASFCVSCGASLAKAAGAAEGAPAASKVPAGKASAESDAAASEAPASKASASEAPVGAPAGRRRSSAPVIIAIAALLIVALVFVGLSMMGSGGGTSGDGAQDSDSSAASWEPAPYLDAALYDEPVSTIIDALEDESFNLCLFLVEDNFIYVRMRTFSTSGAFPQVEPTEYTYVQLQLNLPEGVDPEQVASPEEIPDASELFAVSIYAAADLSEDELVPAAGAIIDGMGFDAPQTVYASNEALYDAYVDAYGEPDNAPAAIIADPQDTEVTMVANSDAIFSQRAGKGGWGITCVAQDGSTDGMIRLTYMPLY</sequence>
<feature type="compositionally biased region" description="Low complexity" evidence="1">
    <location>
        <begin position="49"/>
        <end position="68"/>
    </location>
</feature>
<feature type="domain" description="Zinc-ribbon" evidence="3">
    <location>
        <begin position="3"/>
        <end position="25"/>
    </location>
</feature>
<protein>
    <recommendedName>
        <fullName evidence="3">Zinc-ribbon domain-containing protein</fullName>
    </recommendedName>
</protein>
<name>A0A1Y3XUW5_9ACTN</name>
<keyword evidence="2" id="KW-0812">Transmembrane</keyword>
<feature type="region of interest" description="Disordered" evidence="1">
    <location>
        <begin position="49"/>
        <end position="74"/>
    </location>
</feature>
<keyword evidence="2" id="KW-0472">Membrane</keyword>
<organism evidence="4 5">
    <name type="scientific">[Collinsella] massiliensis</name>
    <dbReference type="NCBI Taxonomy" id="1232426"/>
    <lineage>
        <taxon>Bacteria</taxon>
        <taxon>Bacillati</taxon>
        <taxon>Actinomycetota</taxon>
        <taxon>Coriobacteriia</taxon>
        <taxon>Coriobacteriales</taxon>
        <taxon>Coriobacteriaceae</taxon>
        <taxon>Enorma</taxon>
    </lineage>
</organism>
<dbReference type="Proteomes" id="UP000195781">
    <property type="component" value="Unassembled WGS sequence"/>
</dbReference>
<proteinExistence type="predicted"/>
<dbReference type="OrthoDB" id="9764015at2"/>
<feature type="transmembrane region" description="Helical" evidence="2">
    <location>
        <begin position="82"/>
        <end position="102"/>
    </location>
</feature>
<evidence type="ECO:0000256" key="1">
    <source>
        <dbReference type="SAM" id="MobiDB-lite"/>
    </source>
</evidence>
<evidence type="ECO:0000256" key="2">
    <source>
        <dbReference type="SAM" id="Phobius"/>
    </source>
</evidence>